<accession>A0ABU8MRF9</accession>
<feature type="compositionally biased region" description="Basic and acidic residues" evidence="1">
    <location>
        <begin position="42"/>
        <end position="63"/>
    </location>
</feature>
<feature type="transmembrane region" description="Helical" evidence="2">
    <location>
        <begin position="134"/>
        <end position="156"/>
    </location>
</feature>
<evidence type="ECO:0000313" key="4">
    <source>
        <dbReference type="Proteomes" id="UP001385809"/>
    </source>
</evidence>
<keyword evidence="2" id="KW-1133">Transmembrane helix</keyword>
<proteinExistence type="predicted"/>
<keyword evidence="4" id="KW-1185">Reference proteome</keyword>
<protein>
    <submittedName>
        <fullName evidence="3">Uncharacterized protein</fullName>
    </submittedName>
</protein>
<evidence type="ECO:0000313" key="3">
    <source>
        <dbReference type="EMBL" id="MEJ2869533.1"/>
    </source>
</evidence>
<gene>
    <name evidence="3" type="ORF">WCD74_17285</name>
</gene>
<dbReference type="Proteomes" id="UP001385809">
    <property type="component" value="Unassembled WGS sequence"/>
</dbReference>
<evidence type="ECO:0000256" key="1">
    <source>
        <dbReference type="SAM" id="MobiDB-lite"/>
    </source>
</evidence>
<keyword evidence="2" id="KW-0812">Transmembrane</keyword>
<evidence type="ECO:0000256" key="2">
    <source>
        <dbReference type="SAM" id="Phobius"/>
    </source>
</evidence>
<feature type="region of interest" description="Disordered" evidence="1">
    <location>
        <begin position="1"/>
        <end position="97"/>
    </location>
</feature>
<keyword evidence="2" id="KW-0472">Membrane</keyword>
<name>A0ABU8MRF9_9PSEU</name>
<sequence>MDERGDGDALSGPDGTGPGRRGDDPTVAPAAASDLRLPPGPTDRDGITRWMDDDRERALRPLGREVPPPRPVRRQRVLPPEYTDTSAPVPAPREESAWRRERREEAEFRAQFGEWRPGVRPPGRRSGGGVLGGVRLGAPLIVLVAVLIAVFALALAL</sequence>
<comment type="caution">
    <text evidence="3">The sequence shown here is derived from an EMBL/GenBank/DDBJ whole genome shotgun (WGS) entry which is preliminary data.</text>
</comment>
<organism evidence="3 4">
    <name type="scientific">Actinomycetospora aurantiaca</name>
    <dbReference type="NCBI Taxonomy" id="3129233"/>
    <lineage>
        <taxon>Bacteria</taxon>
        <taxon>Bacillati</taxon>
        <taxon>Actinomycetota</taxon>
        <taxon>Actinomycetes</taxon>
        <taxon>Pseudonocardiales</taxon>
        <taxon>Pseudonocardiaceae</taxon>
        <taxon>Actinomycetospora</taxon>
    </lineage>
</organism>
<dbReference type="EMBL" id="JBBEGN010000008">
    <property type="protein sequence ID" value="MEJ2869533.1"/>
    <property type="molecule type" value="Genomic_DNA"/>
</dbReference>
<reference evidence="3 4" key="1">
    <citation type="submission" date="2024-03" db="EMBL/GenBank/DDBJ databases">
        <title>Actinomycetospora sp. OC33-EN08, a novel actinomycete isolated from wild orchid (Aerides multiflora).</title>
        <authorList>
            <person name="Suriyachadkun C."/>
        </authorList>
    </citation>
    <scope>NUCLEOTIDE SEQUENCE [LARGE SCALE GENOMIC DNA]</scope>
    <source>
        <strain evidence="3 4">OC33-EN08</strain>
    </source>
</reference>
<dbReference type="RefSeq" id="WP_337696114.1">
    <property type="nucleotide sequence ID" value="NZ_JBBEGN010000008.1"/>
</dbReference>